<name>A0ABT6S5F7_9ACTN</name>
<dbReference type="RefSeq" id="WP_282540609.1">
    <property type="nucleotide sequence ID" value="NZ_JASCIQ010000002.1"/>
</dbReference>
<feature type="compositionally biased region" description="Gly residues" evidence="1">
    <location>
        <begin position="61"/>
        <end position="95"/>
    </location>
</feature>
<reference evidence="2 3" key="1">
    <citation type="submission" date="2023-05" db="EMBL/GenBank/DDBJ databases">
        <title>Draft genome sequence of Streptomyces sp. B-S-A6 isolated from a cave soil in Thailand.</title>
        <authorList>
            <person name="Chamroensaksri N."/>
            <person name="Muangham S."/>
        </authorList>
    </citation>
    <scope>NUCLEOTIDE SEQUENCE [LARGE SCALE GENOMIC DNA]</scope>
    <source>
        <strain evidence="2 3">B-S-A6</strain>
    </source>
</reference>
<evidence type="ECO:0008006" key="4">
    <source>
        <dbReference type="Google" id="ProtNLM"/>
    </source>
</evidence>
<proteinExistence type="predicted"/>
<protein>
    <recommendedName>
        <fullName evidence="4">Secreted protein</fullName>
    </recommendedName>
</protein>
<comment type="caution">
    <text evidence="2">The sequence shown here is derived from an EMBL/GenBank/DDBJ whole genome shotgun (WGS) entry which is preliminary data.</text>
</comment>
<dbReference type="Proteomes" id="UP001223978">
    <property type="component" value="Unassembled WGS sequence"/>
</dbReference>
<gene>
    <name evidence="2" type="ORF">QIS96_02265</name>
</gene>
<dbReference type="EMBL" id="JASCIQ010000002">
    <property type="protein sequence ID" value="MDI3402653.1"/>
    <property type="molecule type" value="Genomic_DNA"/>
</dbReference>
<sequence length="253" mass="24841">MTTASVAVVCLGTLLAACGSDSSAEDDGYVAVGAVGATPDRTPQRTVAPTGEVRMVPLEGAGEGSGSKGGGSGSGGSGSDGGTGTGGTGGTGSGSSEGAPSGDPASPPATPEPGTPAEGGNSGSGEGSSDDSEPPGSGDSDGSGEDTQQPSGPAVLKIGEPVRKALEERWCEKVTVKFHNSGGTAVRSGTVTFGTHVIGGLGVDWATVESERKLPAPIEPGETVTESWNLCVDAWRVPLGMRIETQDVSVKWK</sequence>
<evidence type="ECO:0000313" key="3">
    <source>
        <dbReference type="Proteomes" id="UP001223978"/>
    </source>
</evidence>
<accession>A0ABT6S5F7</accession>
<feature type="compositionally biased region" description="Pro residues" evidence="1">
    <location>
        <begin position="105"/>
        <end position="114"/>
    </location>
</feature>
<feature type="region of interest" description="Disordered" evidence="1">
    <location>
        <begin position="35"/>
        <end position="157"/>
    </location>
</feature>
<evidence type="ECO:0000313" key="2">
    <source>
        <dbReference type="EMBL" id="MDI3402653.1"/>
    </source>
</evidence>
<evidence type="ECO:0000256" key="1">
    <source>
        <dbReference type="SAM" id="MobiDB-lite"/>
    </source>
</evidence>
<organism evidence="2 3">
    <name type="scientific">Streptomyces cavernicola</name>
    <dbReference type="NCBI Taxonomy" id="3043613"/>
    <lineage>
        <taxon>Bacteria</taxon>
        <taxon>Bacillati</taxon>
        <taxon>Actinomycetota</taxon>
        <taxon>Actinomycetes</taxon>
        <taxon>Kitasatosporales</taxon>
        <taxon>Streptomycetaceae</taxon>
        <taxon>Streptomyces</taxon>
    </lineage>
</organism>
<keyword evidence="3" id="KW-1185">Reference proteome</keyword>